<feature type="non-terminal residue" evidence="1">
    <location>
        <position position="1"/>
    </location>
</feature>
<dbReference type="EMBL" id="MU168059">
    <property type="protein sequence ID" value="KAG0138966.1"/>
    <property type="molecule type" value="Genomic_DNA"/>
</dbReference>
<dbReference type="Proteomes" id="UP000886653">
    <property type="component" value="Unassembled WGS sequence"/>
</dbReference>
<name>A0A9P6T4X5_9BASI</name>
<protein>
    <submittedName>
        <fullName evidence="1">Uncharacterized protein</fullName>
    </submittedName>
</protein>
<dbReference type="AlphaFoldDB" id="A0A9P6T4X5"/>
<dbReference type="PANTHER" id="PTHR31912:SF34">
    <property type="entry name" value="NOTOCHORD-RELATED PROTEIN"/>
    <property type="match status" value="1"/>
</dbReference>
<organism evidence="1 2">
    <name type="scientific">Cronartium quercuum f. sp. fusiforme G11</name>
    <dbReference type="NCBI Taxonomy" id="708437"/>
    <lineage>
        <taxon>Eukaryota</taxon>
        <taxon>Fungi</taxon>
        <taxon>Dikarya</taxon>
        <taxon>Basidiomycota</taxon>
        <taxon>Pucciniomycotina</taxon>
        <taxon>Pucciniomycetes</taxon>
        <taxon>Pucciniales</taxon>
        <taxon>Coleosporiaceae</taxon>
        <taxon>Cronartium</taxon>
    </lineage>
</organism>
<reference evidence="1" key="1">
    <citation type="submission" date="2013-11" db="EMBL/GenBank/DDBJ databases">
        <title>Genome sequence of the fusiform rust pathogen reveals effectors for host alternation and coevolution with pine.</title>
        <authorList>
            <consortium name="DOE Joint Genome Institute"/>
            <person name="Smith K."/>
            <person name="Pendleton A."/>
            <person name="Kubisiak T."/>
            <person name="Anderson C."/>
            <person name="Salamov A."/>
            <person name="Aerts A."/>
            <person name="Riley R."/>
            <person name="Clum A."/>
            <person name="Lindquist E."/>
            <person name="Ence D."/>
            <person name="Campbell M."/>
            <person name="Kronenberg Z."/>
            <person name="Feau N."/>
            <person name="Dhillon B."/>
            <person name="Hamelin R."/>
            <person name="Burleigh J."/>
            <person name="Smith J."/>
            <person name="Yandell M."/>
            <person name="Nelson C."/>
            <person name="Grigoriev I."/>
            <person name="Davis J."/>
        </authorList>
    </citation>
    <scope>NUCLEOTIDE SEQUENCE</scope>
    <source>
        <strain evidence="1">G11</strain>
    </source>
</reference>
<dbReference type="OrthoDB" id="3028440at2759"/>
<evidence type="ECO:0000313" key="2">
    <source>
        <dbReference type="Proteomes" id="UP000886653"/>
    </source>
</evidence>
<accession>A0A9P6T4X5</accession>
<proteinExistence type="predicted"/>
<evidence type="ECO:0000313" key="1">
    <source>
        <dbReference type="EMBL" id="KAG0138966.1"/>
    </source>
</evidence>
<dbReference type="PANTHER" id="PTHR31912">
    <property type="entry name" value="IP13529P"/>
    <property type="match status" value="1"/>
</dbReference>
<gene>
    <name evidence="1" type="ORF">CROQUDRAFT_55427</name>
</gene>
<comment type="caution">
    <text evidence="1">The sequence shown here is derived from an EMBL/GenBank/DDBJ whole genome shotgun (WGS) entry which is preliminary data.</text>
</comment>
<sequence>VIGMFLIGTMTNQISRSLYEKIRSLMGLCDLGVPEWSILCTQCVNLKKRLQMIFIFACSFIFDQANKENGFPQELANPYVCEHLVTNPELSTYSPINHISQSKRWRETFEPGLRVPMVDTDEGHFYIYELAHLFSQMIVVPIYFYQTEDDVFAKCVIPTIKFIKETGKFNIQIPLTLDLSACQQRVLANK</sequence>
<keyword evidence="2" id="KW-1185">Reference proteome</keyword>